<feature type="region of interest" description="Disordered" evidence="1">
    <location>
        <begin position="1"/>
        <end position="42"/>
    </location>
</feature>
<evidence type="ECO:0000313" key="2">
    <source>
        <dbReference type="EMBL" id="JAH09213.1"/>
    </source>
</evidence>
<dbReference type="AlphaFoldDB" id="A0A0E9PZ97"/>
<evidence type="ECO:0000256" key="1">
    <source>
        <dbReference type="SAM" id="MobiDB-lite"/>
    </source>
</evidence>
<feature type="compositionally biased region" description="Basic and acidic residues" evidence="1">
    <location>
        <begin position="1"/>
        <end position="14"/>
    </location>
</feature>
<protein>
    <submittedName>
        <fullName evidence="2">Uncharacterized protein</fullName>
    </submittedName>
</protein>
<name>A0A0E9PZ97_ANGAN</name>
<organism evidence="2">
    <name type="scientific">Anguilla anguilla</name>
    <name type="common">European freshwater eel</name>
    <name type="synonym">Muraena anguilla</name>
    <dbReference type="NCBI Taxonomy" id="7936"/>
    <lineage>
        <taxon>Eukaryota</taxon>
        <taxon>Metazoa</taxon>
        <taxon>Chordata</taxon>
        <taxon>Craniata</taxon>
        <taxon>Vertebrata</taxon>
        <taxon>Euteleostomi</taxon>
        <taxon>Actinopterygii</taxon>
        <taxon>Neopterygii</taxon>
        <taxon>Teleostei</taxon>
        <taxon>Anguilliformes</taxon>
        <taxon>Anguillidae</taxon>
        <taxon>Anguilla</taxon>
    </lineage>
</organism>
<proteinExistence type="predicted"/>
<dbReference type="EMBL" id="GBXM01099364">
    <property type="protein sequence ID" value="JAH09213.1"/>
    <property type="molecule type" value="Transcribed_RNA"/>
</dbReference>
<sequence>MTLRERRSAKDKPRSSVNSMRLKKSCTRSTSRPPRTEAEGSG</sequence>
<reference evidence="2" key="1">
    <citation type="submission" date="2014-11" db="EMBL/GenBank/DDBJ databases">
        <authorList>
            <person name="Amaro Gonzalez C."/>
        </authorList>
    </citation>
    <scope>NUCLEOTIDE SEQUENCE</scope>
</reference>
<reference evidence="2" key="2">
    <citation type="journal article" date="2015" name="Fish Shellfish Immunol.">
        <title>Early steps in the European eel (Anguilla anguilla)-Vibrio vulnificus interaction in the gills: Role of the RtxA13 toxin.</title>
        <authorList>
            <person name="Callol A."/>
            <person name="Pajuelo D."/>
            <person name="Ebbesson L."/>
            <person name="Teles M."/>
            <person name="MacKenzie S."/>
            <person name="Amaro C."/>
        </authorList>
    </citation>
    <scope>NUCLEOTIDE SEQUENCE</scope>
</reference>
<accession>A0A0E9PZ97</accession>